<keyword evidence="3 8" id="KW-0812">Transmembrane</keyword>
<protein>
    <submittedName>
        <fullName evidence="9">Putative peptidoglycan lipid II flippase</fullName>
    </submittedName>
</protein>
<keyword evidence="7 8" id="KW-0472">Membrane</keyword>
<feature type="transmembrane region" description="Helical" evidence="8">
    <location>
        <begin position="146"/>
        <end position="173"/>
    </location>
</feature>
<dbReference type="GO" id="GO:0008360">
    <property type="term" value="P:regulation of cell shape"/>
    <property type="evidence" value="ECO:0007669"/>
    <property type="project" value="UniProtKB-KW"/>
</dbReference>
<keyword evidence="6 8" id="KW-1133">Transmembrane helix</keyword>
<keyword evidence="10" id="KW-1185">Reference proteome</keyword>
<dbReference type="GO" id="GO:0005886">
    <property type="term" value="C:plasma membrane"/>
    <property type="evidence" value="ECO:0007669"/>
    <property type="project" value="UniProtKB-SubCell"/>
</dbReference>
<dbReference type="EMBL" id="JACBZT010000001">
    <property type="protein sequence ID" value="NYJ05843.1"/>
    <property type="molecule type" value="Genomic_DNA"/>
</dbReference>
<feature type="transmembrane region" description="Helical" evidence="8">
    <location>
        <begin position="389"/>
        <end position="415"/>
    </location>
</feature>
<gene>
    <name evidence="9" type="ORF">GGQ55_002121</name>
</gene>
<keyword evidence="5" id="KW-0573">Peptidoglycan synthesis</keyword>
<evidence type="ECO:0000256" key="5">
    <source>
        <dbReference type="ARBA" id="ARBA00022984"/>
    </source>
</evidence>
<name>A0A853CIP2_9ACTN</name>
<dbReference type="GO" id="GO:0034204">
    <property type="term" value="P:lipid translocation"/>
    <property type="evidence" value="ECO:0007669"/>
    <property type="project" value="TreeGrafter"/>
</dbReference>
<evidence type="ECO:0000256" key="3">
    <source>
        <dbReference type="ARBA" id="ARBA00022692"/>
    </source>
</evidence>
<feature type="transmembrane region" description="Helical" evidence="8">
    <location>
        <begin position="346"/>
        <end position="368"/>
    </location>
</feature>
<dbReference type="InterPro" id="IPR004268">
    <property type="entry name" value="MurJ"/>
</dbReference>
<evidence type="ECO:0000313" key="10">
    <source>
        <dbReference type="Proteomes" id="UP000541969"/>
    </source>
</evidence>
<evidence type="ECO:0000256" key="8">
    <source>
        <dbReference type="SAM" id="Phobius"/>
    </source>
</evidence>
<feature type="transmembrane region" description="Helical" evidence="8">
    <location>
        <begin position="304"/>
        <end position="326"/>
    </location>
</feature>
<dbReference type="RefSeq" id="WP_179716536.1">
    <property type="nucleotide sequence ID" value="NZ_JACBZT010000001.1"/>
</dbReference>
<evidence type="ECO:0000313" key="9">
    <source>
        <dbReference type="EMBL" id="NYJ05843.1"/>
    </source>
</evidence>
<dbReference type="PRINTS" id="PR01806">
    <property type="entry name" value="VIRFACTRMVIN"/>
</dbReference>
<proteinExistence type="predicted"/>
<sequence>MSRLTGVLRIAAIGAVLGPTLLGNAFQFTNSLPNLVYYGFLAGSLFSSLLVPTLVRTLDAGDRLGSERIAGGFLGVALGALTLAAGAAMVLGPLALRAGAVGTQDAAAQAAQGRAAQLLVLLLAPQVLLYAVVGTSAAVMNARRRFALAAAAPALENLGVLVVLGVAAARYGTSADAAGAPVGELVLLGAGSTAAVAVHAAVQWYGARRAGVTLLPRAGWRDPDVRALVRRALPALALAGTTALQPLVLLVLANRVAGGVVAVQMGLTFYTLVVALGITPVALSVLPRLSRMHVHGDREGFGETLANGLALVLFVTVPAAVGYVLVARPLGEVIAVGRMSSHSGALLIAVTIATLAPGLVGDGVFKVLTYACYARQDMRTPVRAMGGQAVVFLVLAGCSLLVPVAAVPLVLGIAWSLANTVGAWRLAVTQASGLRSLERRLGPGVVRVVAGAALMAVPVAPVVVLVPRVLEGRAGWLVAGGAAVVLGTAVFLLVQAWLRAPELSWLTRGLIRPRQAPARGVEA</sequence>
<organism evidence="9 10">
    <name type="scientific">Petropleomorpha daqingensis</name>
    <dbReference type="NCBI Taxonomy" id="2026353"/>
    <lineage>
        <taxon>Bacteria</taxon>
        <taxon>Bacillati</taxon>
        <taxon>Actinomycetota</taxon>
        <taxon>Actinomycetes</taxon>
        <taxon>Geodermatophilales</taxon>
        <taxon>Geodermatophilaceae</taxon>
        <taxon>Petropleomorpha</taxon>
    </lineage>
</organism>
<evidence type="ECO:0000256" key="4">
    <source>
        <dbReference type="ARBA" id="ARBA00022960"/>
    </source>
</evidence>
<feature type="transmembrane region" description="Helical" evidence="8">
    <location>
        <begin position="259"/>
        <end position="283"/>
    </location>
</feature>
<comment type="subcellular location">
    <subcellularLocation>
        <location evidence="1">Cell membrane</location>
        <topology evidence="1">Multi-pass membrane protein</topology>
    </subcellularLocation>
</comment>
<evidence type="ECO:0000256" key="2">
    <source>
        <dbReference type="ARBA" id="ARBA00022475"/>
    </source>
</evidence>
<evidence type="ECO:0000256" key="7">
    <source>
        <dbReference type="ARBA" id="ARBA00023136"/>
    </source>
</evidence>
<dbReference type="GO" id="GO:0009252">
    <property type="term" value="P:peptidoglycan biosynthetic process"/>
    <property type="evidence" value="ECO:0007669"/>
    <property type="project" value="UniProtKB-KW"/>
</dbReference>
<keyword evidence="4" id="KW-0133">Cell shape</keyword>
<accession>A0A853CIP2</accession>
<feature type="transmembrane region" description="Helical" evidence="8">
    <location>
        <begin position="70"/>
        <end position="96"/>
    </location>
</feature>
<feature type="transmembrane region" description="Helical" evidence="8">
    <location>
        <begin position="35"/>
        <end position="58"/>
    </location>
</feature>
<feature type="transmembrane region" description="Helical" evidence="8">
    <location>
        <begin position="116"/>
        <end position="139"/>
    </location>
</feature>
<evidence type="ECO:0000256" key="1">
    <source>
        <dbReference type="ARBA" id="ARBA00004651"/>
    </source>
</evidence>
<keyword evidence="2" id="KW-1003">Cell membrane</keyword>
<dbReference type="GO" id="GO:0015648">
    <property type="term" value="F:lipid-linked peptidoglycan transporter activity"/>
    <property type="evidence" value="ECO:0007669"/>
    <property type="project" value="TreeGrafter"/>
</dbReference>
<dbReference type="PANTHER" id="PTHR47019:SF1">
    <property type="entry name" value="LIPID II FLIPPASE MURJ"/>
    <property type="match status" value="1"/>
</dbReference>
<dbReference type="AlphaFoldDB" id="A0A853CIP2"/>
<feature type="transmembrane region" description="Helical" evidence="8">
    <location>
        <begin position="185"/>
        <end position="207"/>
    </location>
</feature>
<evidence type="ECO:0000256" key="6">
    <source>
        <dbReference type="ARBA" id="ARBA00022989"/>
    </source>
</evidence>
<feature type="transmembrane region" description="Helical" evidence="8">
    <location>
        <begin position="474"/>
        <end position="498"/>
    </location>
</feature>
<feature type="transmembrane region" description="Helical" evidence="8">
    <location>
        <begin position="228"/>
        <end position="253"/>
    </location>
</feature>
<comment type="caution">
    <text evidence="9">The sequence shown here is derived from an EMBL/GenBank/DDBJ whole genome shotgun (WGS) entry which is preliminary data.</text>
</comment>
<dbReference type="Proteomes" id="UP000541969">
    <property type="component" value="Unassembled WGS sequence"/>
</dbReference>
<dbReference type="PANTHER" id="PTHR47019">
    <property type="entry name" value="LIPID II FLIPPASE MURJ"/>
    <property type="match status" value="1"/>
</dbReference>
<dbReference type="InterPro" id="IPR051050">
    <property type="entry name" value="Lipid_II_flippase_MurJ/MviN"/>
</dbReference>
<reference evidence="9 10" key="1">
    <citation type="submission" date="2020-07" db="EMBL/GenBank/DDBJ databases">
        <title>Sequencing the genomes of 1000 actinobacteria strains.</title>
        <authorList>
            <person name="Klenk H.-P."/>
        </authorList>
    </citation>
    <scope>NUCLEOTIDE SEQUENCE [LARGE SCALE GENOMIC DNA]</scope>
    <source>
        <strain evidence="9 10">DSM 104001</strain>
    </source>
</reference>
<feature type="transmembrane region" description="Helical" evidence="8">
    <location>
        <begin position="444"/>
        <end position="467"/>
    </location>
</feature>
<dbReference type="Pfam" id="PF03023">
    <property type="entry name" value="MurJ"/>
    <property type="match status" value="1"/>
</dbReference>